<dbReference type="AlphaFoldDB" id="Q2R533"/>
<proteinExistence type="predicted"/>
<protein>
    <submittedName>
        <fullName evidence="2">Uncharacterized protein</fullName>
    </submittedName>
</protein>
<accession>Q2R533</accession>
<name>Q2R533_ORYSJ</name>
<feature type="compositionally biased region" description="Basic and acidic residues" evidence="1">
    <location>
        <begin position="31"/>
        <end position="41"/>
    </location>
</feature>
<organism evidence="2 3">
    <name type="scientific">Oryza sativa subsp. japonica</name>
    <name type="common">Rice</name>
    <dbReference type="NCBI Taxonomy" id="39947"/>
    <lineage>
        <taxon>Eukaryota</taxon>
        <taxon>Viridiplantae</taxon>
        <taxon>Streptophyta</taxon>
        <taxon>Embryophyta</taxon>
        <taxon>Tracheophyta</taxon>
        <taxon>Spermatophyta</taxon>
        <taxon>Magnoliopsida</taxon>
        <taxon>Liliopsida</taxon>
        <taxon>Poales</taxon>
        <taxon>Poaceae</taxon>
        <taxon>BOP clade</taxon>
        <taxon>Oryzoideae</taxon>
        <taxon>Oryzeae</taxon>
        <taxon>Oryzinae</taxon>
        <taxon>Oryza</taxon>
        <taxon>Oryza sativa</taxon>
    </lineage>
</organism>
<evidence type="ECO:0000313" key="2">
    <source>
        <dbReference type="EMBL" id="AAX95924.1"/>
    </source>
</evidence>
<dbReference type="EMBL" id="AC146526">
    <property type="protein sequence ID" value="AAX95924.1"/>
    <property type="molecule type" value="Genomic_DNA"/>
</dbReference>
<dbReference type="Proteomes" id="UP000000763">
    <property type="component" value="Chromosome 11"/>
</dbReference>
<feature type="compositionally biased region" description="Basic and acidic residues" evidence="1">
    <location>
        <begin position="166"/>
        <end position="176"/>
    </location>
</feature>
<feature type="compositionally biased region" description="Basic and acidic residues" evidence="1">
    <location>
        <begin position="1"/>
        <end position="15"/>
    </location>
</feature>
<evidence type="ECO:0000313" key="3">
    <source>
        <dbReference type="Proteomes" id="UP000000763"/>
    </source>
</evidence>
<reference evidence="3" key="2">
    <citation type="journal article" date="2008" name="Nucleic Acids Res.">
        <title>The rice annotation project database (RAP-DB): 2008 update.</title>
        <authorList>
            <consortium name="The rice annotation project (RAP)"/>
        </authorList>
    </citation>
    <scope>GENOME REANNOTATION</scope>
    <source>
        <strain evidence="3">cv. Nipponbare</strain>
    </source>
</reference>
<feature type="compositionally biased region" description="Basic residues" evidence="1">
    <location>
        <begin position="106"/>
        <end position="115"/>
    </location>
</feature>
<feature type="compositionally biased region" description="Gly residues" evidence="1">
    <location>
        <begin position="148"/>
        <end position="162"/>
    </location>
</feature>
<gene>
    <name evidence="2" type="ordered locus">LOC_Os11g26400</name>
</gene>
<sequence>MARCLEHAAHHDTKRSNTAIIPSTKLVGKSTADDIKGEVRADSGPGPPRRSTGQRHKGAGPREPTAQIGPKTIGRPRGGVVGAQHGSGRPSRATVRCSVATDGDGRRRRGKRRRTQAAAAHMPSEEEGGGAHRACGLTRRSGRWPVTGRGGGASRGGNGDGGLAAFREREPADGGCKDMGNAIVWLGGWENA</sequence>
<reference evidence="3" key="1">
    <citation type="journal article" date="2005" name="Nature">
        <title>The map-based sequence of the rice genome.</title>
        <authorList>
            <consortium name="International rice genome sequencing project (IRGSP)"/>
            <person name="Matsumoto T."/>
            <person name="Wu J."/>
            <person name="Kanamori H."/>
            <person name="Katayose Y."/>
            <person name="Fujisawa M."/>
            <person name="Namiki N."/>
            <person name="Mizuno H."/>
            <person name="Yamamoto K."/>
            <person name="Antonio B.A."/>
            <person name="Baba T."/>
            <person name="Sakata K."/>
            <person name="Nagamura Y."/>
            <person name="Aoki H."/>
            <person name="Arikawa K."/>
            <person name="Arita K."/>
            <person name="Bito T."/>
            <person name="Chiden Y."/>
            <person name="Fujitsuka N."/>
            <person name="Fukunaka R."/>
            <person name="Hamada M."/>
            <person name="Harada C."/>
            <person name="Hayashi A."/>
            <person name="Hijishita S."/>
            <person name="Honda M."/>
            <person name="Hosokawa S."/>
            <person name="Ichikawa Y."/>
            <person name="Idonuma A."/>
            <person name="Iijima M."/>
            <person name="Ikeda M."/>
            <person name="Ikeno M."/>
            <person name="Ito K."/>
            <person name="Ito S."/>
            <person name="Ito T."/>
            <person name="Ito Y."/>
            <person name="Ito Y."/>
            <person name="Iwabuchi A."/>
            <person name="Kamiya K."/>
            <person name="Karasawa W."/>
            <person name="Kurita K."/>
            <person name="Katagiri S."/>
            <person name="Kikuta A."/>
            <person name="Kobayashi H."/>
            <person name="Kobayashi N."/>
            <person name="Machita K."/>
            <person name="Maehara T."/>
            <person name="Masukawa M."/>
            <person name="Mizubayashi T."/>
            <person name="Mukai Y."/>
            <person name="Nagasaki H."/>
            <person name="Nagata Y."/>
            <person name="Naito S."/>
            <person name="Nakashima M."/>
            <person name="Nakama Y."/>
            <person name="Nakamichi Y."/>
            <person name="Nakamura M."/>
            <person name="Meguro A."/>
            <person name="Negishi M."/>
            <person name="Ohta I."/>
            <person name="Ohta T."/>
            <person name="Okamoto M."/>
            <person name="Ono N."/>
            <person name="Saji S."/>
            <person name="Sakaguchi M."/>
            <person name="Sakai K."/>
            <person name="Shibata M."/>
            <person name="Shimokawa T."/>
            <person name="Song J."/>
            <person name="Takazaki Y."/>
            <person name="Terasawa K."/>
            <person name="Tsugane M."/>
            <person name="Tsuji K."/>
            <person name="Ueda S."/>
            <person name="Waki K."/>
            <person name="Yamagata H."/>
            <person name="Yamamoto M."/>
            <person name="Yamamoto S."/>
            <person name="Yamane H."/>
            <person name="Yoshiki S."/>
            <person name="Yoshihara R."/>
            <person name="Yukawa K."/>
            <person name="Zhong H."/>
            <person name="Yano M."/>
            <person name="Yuan Q."/>
            <person name="Ouyang S."/>
            <person name="Liu J."/>
            <person name="Jones K.M."/>
            <person name="Gansberger K."/>
            <person name="Moffat K."/>
            <person name="Hill J."/>
            <person name="Bera J."/>
            <person name="Fadrosh D."/>
            <person name="Jin S."/>
            <person name="Johri S."/>
            <person name="Kim M."/>
            <person name="Overton L."/>
            <person name="Reardon M."/>
            <person name="Tsitrin T."/>
            <person name="Vuong H."/>
            <person name="Weaver B."/>
            <person name="Ciecko A."/>
            <person name="Tallon L."/>
            <person name="Jackson J."/>
            <person name="Pai G."/>
            <person name="Aken S.V."/>
            <person name="Utterback T."/>
            <person name="Reidmuller S."/>
            <person name="Feldblyum T."/>
            <person name="Hsiao J."/>
            <person name="Zismann V."/>
            <person name="Iobst S."/>
            <person name="de Vazeille A.R."/>
            <person name="Buell C.R."/>
            <person name="Ying K."/>
            <person name="Li Y."/>
            <person name="Lu T."/>
            <person name="Huang Y."/>
            <person name="Zhao Q."/>
            <person name="Feng Q."/>
            <person name="Zhang L."/>
            <person name="Zhu J."/>
            <person name="Weng Q."/>
            <person name="Mu J."/>
            <person name="Lu Y."/>
            <person name="Fan D."/>
            <person name="Liu Y."/>
            <person name="Guan J."/>
            <person name="Zhang Y."/>
            <person name="Yu S."/>
            <person name="Liu X."/>
            <person name="Zhang Y."/>
            <person name="Hong G."/>
            <person name="Han B."/>
            <person name="Choisne N."/>
            <person name="Demange N."/>
            <person name="Orjeda G."/>
            <person name="Samain S."/>
            <person name="Cattolico L."/>
            <person name="Pelletier E."/>
            <person name="Couloux A."/>
            <person name="Segurens B."/>
            <person name="Wincker P."/>
            <person name="D'Hont A."/>
            <person name="Scarpelli C."/>
            <person name="Weissenbach J."/>
            <person name="Salanoubat M."/>
            <person name="Quetier F."/>
            <person name="Yu Y."/>
            <person name="Kim H.R."/>
            <person name="Rambo T."/>
            <person name="Currie J."/>
            <person name="Collura K."/>
            <person name="Luo M."/>
            <person name="Yang T."/>
            <person name="Ammiraju J.S.S."/>
            <person name="Engler F."/>
            <person name="Soderlund C."/>
            <person name="Wing R.A."/>
            <person name="Palmer L.E."/>
            <person name="de la Bastide M."/>
            <person name="Spiegel L."/>
            <person name="Nascimento L."/>
            <person name="Zutavern T."/>
            <person name="O'Shaughnessy A."/>
            <person name="Dike S."/>
            <person name="Dedhia N."/>
            <person name="Preston R."/>
            <person name="Balija V."/>
            <person name="McCombie W.R."/>
            <person name="Chow T."/>
            <person name="Chen H."/>
            <person name="Chung M."/>
            <person name="Chen C."/>
            <person name="Shaw J."/>
            <person name="Wu H."/>
            <person name="Hsiao K."/>
            <person name="Chao Y."/>
            <person name="Chu M."/>
            <person name="Cheng C."/>
            <person name="Hour A."/>
            <person name="Lee P."/>
            <person name="Lin S."/>
            <person name="Lin Y."/>
            <person name="Liou J."/>
            <person name="Liu S."/>
            <person name="Hsing Y."/>
            <person name="Raghuvanshi S."/>
            <person name="Mohanty A."/>
            <person name="Bharti A.K."/>
            <person name="Gaur A."/>
            <person name="Gupta V."/>
            <person name="Kumar D."/>
            <person name="Ravi V."/>
            <person name="Vij S."/>
            <person name="Kapur A."/>
            <person name="Khurana P."/>
            <person name="Khurana P."/>
            <person name="Khurana J.P."/>
            <person name="Tyagi A.K."/>
            <person name="Gaikwad K."/>
            <person name="Singh A."/>
            <person name="Dalal V."/>
            <person name="Srivastava S."/>
            <person name="Dixit A."/>
            <person name="Pal A.K."/>
            <person name="Ghazi I.A."/>
            <person name="Yadav M."/>
            <person name="Pandit A."/>
            <person name="Bhargava A."/>
            <person name="Sureshbabu K."/>
            <person name="Batra K."/>
            <person name="Sharma T.R."/>
            <person name="Mohapatra T."/>
            <person name="Singh N.K."/>
            <person name="Messing J."/>
            <person name="Nelson A.B."/>
            <person name="Fuks G."/>
            <person name="Kavchok S."/>
            <person name="Keizer G."/>
            <person name="Linton E."/>
            <person name="Llaca V."/>
            <person name="Song R."/>
            <person name="Tanyolac B."/>
            <person name="Young S."/>
            <person name="Ho-Il K."/>
            <person name="Hahn J.H."/>
            <person name="Sangsakoo G."/>
            <person name="Vanavichit A."/>
            <person name="de Mattos Luiz.A.T."/>
            <person name="Zimmer P.D."/>
            <person name="Malone G."/>
            <person name="Dellagostin O."/>
            <person name="de Oliveira A.C."/>
            <person name="Bevan M."/>
            <person name="Bancroft I."/>
            <person name="Minx P."/>
            <person name="Cordum H."/>
            <person name="Wilson R."/>
            <person name="Cheng Z."/>
            <person name="Jin W."/>
            <person name="Jiang J."/>
            <person name="Leong S.A."/>
            <person name="Iwama H."/>
            <person name="Gojobori T."/>
            <person name="Itoh T."/>
            <person name="Niimura Y."/>
            <person name="Fujii Y."/>
            <person name="Habara T."/>
            <person name="Sakai H."/>
            <person name="Sato Y."/>
            <person name="Wilson G."/>
            <person name="Kumar K."/>
            <person name="McCouch S."/>
            <person name="Juretic N."/>
            <person name="Hoen D."/>
            <person name="Wright S."/>
            <person name="Bruskiewich R."/>
            <person name="Bureau T."/>
            <person name="Miyao A."/>
            <person name="Hirochika H."/>
            <person name="Nishikawa T."/>
            <person name="Kadowaki K."/>
            <person name="Sugiura M."/>
            <person name="Burr B."/>
            <person name="Sasaki T."/>
        </authorList>
    </citation>
    <scope>NUCLEOTIDE SEQUENCE [LARGE SCALE GENOMIC DNA]</scope>
    <source>
        <strain evidence="3">cv. Nipponbare</strain>
    </source>
</reference>
<feature type="region of interest" description="Disordered" evidence="1">
    <location>
        <begin position="1"/>
        <end position="176"/>
    </location>
</feature>
<evidence type="ECO:0000256" key="1">
    <source>
        <dbReference type="SAM" id="MobiDB-lite"/>
    </source>
</evidence>